<dbReference type="PANTHER" id="PTHR30136:SF34">
    <property type="entry name" value="TRANSCRIPTIONAL REGULATOR"/>
    <property type="match status" value="1"/>
</dbReference>
<dbReference type="PROSITE" id="PS51077">
    <property type="entry name" value="HTH_ICLR"/>
    <property type="match status" value="1"/>
</dbReference>
<evidence type="ECO:0000259" key="5">
    <source>
        <dbReference type="PROSITE" id="PS51078"/>
    </source>
</evidence>
<dbReference type="InterPro" id="IPR012794">
    <property type="entry name" value="PcaR_PcaU"/>
</dbReference>
<dbReference type="InterPro" id="IPR050707">
    <property type="entry name" value="HTH_MetabolicPath_Reg"/>
</dbReference>
<dbReference type="InterPro" id="IPR005471">
    <property type="entry name" value="Tscrpt_reg_IclR_N"/>
</dbReference>
<comment type="caution">
    <text evidence="6">The sequence shown here is derived from an EMBL/GenBank/DDBJ whole genome shotgun (WGS) entry which is preliminary data.</text>
</comment>
<keyword evidence="2" id="KW-0238">DNA-binding</keyword>
<dbReference type="Pfam" id="PF09339">
    <property type="entry name" value="HTH_IclR"/>
    <property type="match status" value="1"/>
</dbReference>
<dbReference type="PROSITE" id="PS51078">
    <property type="entry name" value="ICLR_ED"/>
    <property type="match status" value="1"/>
</dbReference>
<keyword evidence="1" id="KW-0805">Transcription regulation</keyword>
<dbReference type="SUPFAM" id="SSF46785">
    <property type="entry name" value="Winged helix' DNA-binding domain"/>
    <property type="match status" value="1"/>
</dbReference>
<dbReference type="Pfam" id="PF01614">
    <property type="entry name" value="IclR_C"/>
    <property type="match status" value="1"/>
</dbReference>
<dbReference type="InterPro" id="IPR029016">
    <property type="entry name" value="GAF-like_dom_sf"/>
</dbReference>
<name>A0AAE8GEC5_ACIPI</name>
<evidence type="ECO:0000259" key="4">
    <source>
        <dbReference type="PROSITE" id="PS51077"/>
    </source>
</evidence>
<dbReference type="GO" id="GO:0003677">
    <property type="term" value="F:DNA binding"/>
    <property type="evidence" value="ECO:0007669"/>
    <property type="project" value="UniProtKB-KW"/>
</dbReference>
<keyword evidence="3" id="KW-0804">Transcription</keyword>
<dbReference type="Gene3D" id="1.10.10.10">
    <property type="entry name" value="Winged helix-like DNA-binding domain superfamily/Winged helix DNA-binding domain"/>
    <property type="match status" value="1"/>
</dbReference>
<evidence type="ECO:0000256" key="2">
    <source>
        <dbReference type="ARBA" id="ARBA00023125"/>
    </source>
</evidence>
<dbReference type="AlphaFoldDB" id="A0AAE8GEC5"/>
<dbReference type="GO" id="GO:0046278">
    <property type="term" value="P:3,4-dihydroxybenzoate metabolic process"/>
    <property type="evidence" value="ECO:0007669"/>
    <property type="project" value="InterPro"/>
</dbReference>
<dbReference type="GO" id="GO:0003700">
    <property type="term" value="F:DNA-binding transcription factor activity"/>
    <property type="evidence" value="ECO:0007669"/>
    <property type="project" value="TreeGrafter"/>
</dbReference>
<dbReference type="NCBIfam" id="TIGR02431">
    <property type="entry name" value="pcaR_pcaU"/>
    <property type="match status" value="1"/>
</dbReference>
<dbReference type="InterPro" id="IPR036388">
    <property type="entry name" value="WH-like_DNA-bd_sf"/>
</dbReference>
<organism evidence="6 7">
    <name type="scientific">Acinetobacter pittii</name>
    <name type="common">Acinetobacter genomosp. 3</name>
    <dbReference type="NCBI Taxonomy" id="48296"/>
    <lineage>
        <taxon>Bacteria</taxon>
        <taxon>Pseudomonadati</taxon>
        <taxon>Pseudomonadota</taxon>
        <taxon>Gammaproteobacteria</taxon>
        <taxon>Moraxellales</taxon>
        <taxon>Moraxellaceae</taxon>
        <taxon>Acinetobacter</taxon>
        <taxon>Acinetobacter calcoaceticus/baumannii complex</taxon>
    </lineage>
</organism>
<dbReference type="PANTHER" id="PTHR30136">
    <property type="entry name" value="HELIX-TURN-HELIX TRANSCRIPTIONAL REGULATOR, ICLR FAMILY"/>
    <property type="match status" value="1"/>
</dbReference>
<gene>
    <name evidence="6" type="primary">pobR</name>
    <name evidence="6" type="ORF">EXD98_05875</name>
</gene>
<evidence type="ECO:0000313" key="6">
    <source>
        <dbReference type="EMBL" id="RZH32720.1"/>
    </source>
</evidence>
<reference evidence="6 7" key="1">
    <citation type="submission" date="2019-02" db="EMBL/GenBank/DDBJ databases">
        <title>The Batch Genome Submission of Acinetobacter spp. strains.</title>
        <authorList>
            <person name="Qin J."/>
            <person name="Hu Y."/>
            <person name="Ye H."/>
            <person name="Wei L."/>
            <person name="Feng Y."/>
            <person name="Zong Z."/>
        </authorList>
    </citation>
    <scope>NUCLEOTIDE SEQUENCE [LARGE SCALE GENOMIC DNA]</scope>
    <source>
        <strain evidence="6 7">WCHAP100012</strain>
    </source>
</reference>
<sequence length="272" mass="30646">MPSSLDAFLEHPNSHEKIRQEDYIAGLAKGLALLEAFGTDRQRLNVTQVAERTGISRTAARRYLKTLKYLGYLETDEHYFWLTHRVLRFSSSYLSSAHLPKVAQSFLNLLCAQTSLTFSIVVLDDNEVVPIARSYLPQQDNLRVSPYGMHLGNRLPAHATSTGKVLLAALPEENQHTWVKTYGLKRLTPFTVVDESKFFEVLKDISLSDYCLSKEEHELGVIAIAVPVFSAQGQAIAALNCMSQTNRVQEDYLVQQILPLLRNTANELRNVI</sequence>
<dbReference type="Gene3D" id="3.30.450.40">
    <property type="match status" value="1"/>
</dbReference>
<feature type="domain" description="HTH iclR-type" evidence="4">
    <location>
        <begin position="24"/>
        <end position="84"/>
    </location>
</feature>
<evidence type="ECO:0000256" key="1">
    <source>
        <dbReference type="ARBA" id="ARBA00023015"/>
    </source>
</evidence>
<evidence type="ECO:0000256" key="3">
    <source>
        <dbReference type="ARBA" id="ARBA00023163"/>
    </source>
</evidence>
<dbReference type="GO" id="GO:0045893">
    <property type="term" value="P:positive regulation of DNA-templated transcription"/>
    <property type="evidence" value="ECO:0007669"/>
    <property type="project" value="InterPro"/>
</dbReference>
<dbReference type="SUPFAM" id="SSF55781">
    <property type="entry name" value="GAF domain-like"/>
    <property type="match status" value="1"/>
</dbReference>
<feature type="domain" description="IclR-ED" evidence="5">
    <location>
        <begin position="85"/>
        <end position="272"/>
    </location>
</feature>
<dbReference type="InterPro" id="IPR036390">
    <property type="entry name" value="WH_DNA-bd_sf"/>
</dbReference>
<dbReference type="InterPro" id="IPR014757">
    <property type="entry name" value="Tscrpt_reg_IclR_C"/>
</dbReference>
<dbReference type="Proteomes" id="UP000294065">
    <property type="component" value="Unassembled WGS sequence"/>
</dbReference>
<protein>
    <submittedName>
        <fullName evidence="6">IclR family transcriptional regulator PobR</fullName>
    </submittedName>
</protein>
<dbReference type="SMART" id="SM00346">
    <property type="entry name" value="HTH_ICLR"/>
    <property type="match status" value="1"/>
</dbReference>
<evidence type="ECO:0000313" key="7">
    <source>
        <dbReference type="Proteomes" id="UP000294065"/>
    </source>
</evidence>
<dbReference type="EMBL" id="SGTH01000001">
    <property type="protein sequence ID" value="RZH32720.1"/>
    <property type="molecule type" value="Genomic_DNA"/>
</dbReference>
<dbReference type="GO" id="GO:0045892">
    <property type="term" value="P:negative regulation of DNA-templated transcription"/>
    <property type="evidence" value="ECO:0007669"/>
    <property type="project" value="TreeGrafter"/>
</dbReference>
<proteinExistence type="predicted"/>
<dbReference type="RefSeq" id="WP_130172841.1">
    <property type="nucleotide sequence ID" value="NZ_JAFHFP010000006.1"/>
</dbReference>
<accession>A0AAE8GEC5</accession>